<accession>A0A4R3MUR2</accession>
<dbReference type="RefSeq" id="WP_165902153.1">
    <property type="nucleotide sequence ID" value="NZ_SMAN01000016.1"/>
</dbReference>
<evidence type="ECO:0000313" key="3">
    <source>
        <dbReference type="Proteomes" id="UP000294650"/>
    </source>
</evidence>
<dbReference type="PANTHER" id="PTHR37806">
    <property type="entry name" value="LMO0724 PROTEIN"/>
    <property type="match status" value="1"/>
</dbReference>
<dbReference type="Pfam" id="PF13529">
    <property type="entry name" value="Peptidase_C39_2"/>
    <property type="match status" value="1"/>
</dbReference>
<dbReference type="PANTHER" id="PTHR37806:SF1">
    <property type="entry name" value="PEPTIDASE C39-LIKE DOMAIN-CONTAINING PROTEIN"/>
    <property type="match status" value="1"/>
</dbReference>
<evidence type="ECO:0000259" key="1">
    <source>
        <dbReference type="Pfam" id="PF13529"/>
    </source>
</evidence>
<sequence>MKKFQWRKLVFNLFISCLTLFFIQLVFPSVLQSETKTATGIALQKTVYVYEDKDKNSNSLKGYQKGSILVFQINDSEDWYNAVVYVDGERKEGFIHKNDVEVVTESPENLSGYAVKKAKVYQLPSSDSKVWKSYSSGKLLYYQTFTSEWYQAIVYVNGERKKGFIPVSDVEQPVTDQISKSGYAKEDQTRVYANPNKNSQVLKSYESGKKLYYKTFLSDWYEAVVYVNGQRKIGYIAASDVEEPDSEQKSLSGVALKNRTNVYVVPNNKSNVLKSYPAGKTLYYKTFLTNWYEAIVYVNGERKTGYIHAEDVESPTKNPVQLSGIAVKRPTNVYAKPSSQSKVLKSYGEGNTLYFQTHVTGWYKALVYINGKPYTGFIQATDVEIPTDQSVNLSGIAYNSKTKVYSKPTQESQVLKSYNQGRTLYYKTFISNWYEALVYINGKLTIGYIYKDDVISPDEQRDLKGVVYGSRAHVYSKPNTKSSILKSYKHGSILRFKTFTTDWYEAIVYVNGKRNVGYIHKKDVDLIDVRDKIIKGVPVLNQFPSWPTGCESVSVTMLLAWAGYNISVSDVVDVLPKGPAPYWYAGKMYGANPDEEFVGHPASKYSFGAYQKPMLRVIDKIAKNGGKDLTGMSFEKQLEVVKSGKPVVMWTTINLLPSYESYTWYDRKKNKVTWIAREHAFVVVGVSNNYVIVHDPYIGKRIVYNKQLVKKRWNEMGGRAITIN</sequence>
<dbReference type="AlphaFoldDB" id="A0A4R3MUR2"/>
<protein>
    <submittedName>
        <fullName evidence="2">Uncharacterized protein YvpB</fullName>
    </submittedName>
</protein>
<gene>
    <name evidence="2" type="ORF">EDD68_1163</name>
</gene>
<dbReference type="Proteomes" id="UP000294650">
    <property type="component" value="Unassembled WGS sequence"/>
</dbReference>
<evidence type="ECO:0000313" key="2">
    <source>
        <dbReference type="EMBL" id="TCT19875.1"/>
    </source>
</evidence>
<name>A0A4R3MUR2_9BACI</name>
<comment type="caution">
    <text evidence="2">The sequence shown here is derived from an EMBL/GenBank/DDBJ whole genome shotgun (WGS) entry which is preliminary data.</text>
</comment>
<feature type="domain" description="Peptidase C39-like" evidence="1">
    <location>
        <begin position="536"/>
        <end position="697"/>
    </location>
</feature>
<dbReference type="Gene3D" id="2.30.30.40">
    <property type="entry name" value="SH3 Domains"/>
    <property type="match status" value="5"/>
</dbReference>
<proteinExistence type="predicted"/>
<dbReference type="InterPro" id="IPR039564">
    <property type="entry name" value="Peptidase_C39-like"/>
</dbReference>
<dbReference type="Gene3D" id="3.90.70.10">
    <property type="entry name" value="Cysteine proteinases"/>
    <property type="match status" value="1"/>
</dbReference>
<reference evidence="2 3" key="1">
    <citation type="submission" date="2019-03" db="EMBL/GenBank/DDBJ databases">
        <title>Genomic Encyclopedia of Type Strains, Phase IV (KMG-IV): sequencing the most valuable type-strain genomes for metagenomic binning, comparative biology and taxonomic classification.</title>
        <authorList>
            <person name="Goeker M."/>
        </authorList>
    </citation>
    <scope>NUCLEOTIDE SEQUENCE [LARGE SCALE GENOMIC DNA]</scope>
    <source>
        <strain evidence="2 3">DSM 25894</strain>
    </source>
</reference>
<dbReference type="EMBL" id="SMAN01000016">
    <property type="protein sequence ID" value="TCT19875.1"/>
    <property type="molecule type" value="Genomic_DNA"/>
</dbReference>
<keyword evidence="3" id="KW-1185">Reference proteome</keyword>
<organism evidence="2 3">
    <name type="scientific">Melghiribacillus thermohalophilus</name>
    <dbReference type="NCBI Taxonomy" id="1324956"/>
    <lineage>
        <taxon>Bacteria</taxon>
        <taxon>Bacillati</taxon>
        <taxon>Bacillota</taxon>
        <taxon>Bacilli</taxon>
        <taxon>Bacillales</taxon>
        <taxon>Bacillaceae</taxon>
        <taxon>Melghiribacillus</taxon>
    </lineage>
</organism>